<protein>
    <submittedName>
        <fullName evidence="1">MmcQ/YjbR family DNA-binding protein</fullName>
    </submittedName>
</protein>
<reference evidence="1" key="1">
    <citation type="submission" date="2022-07" db="EMBL/GenBank/DDBJ databases">
        <title>Isolation, identification, and degradation of a PFOSA degrading strain from sewage treatment plant.</title>
        <authorList>
            <person name="Zhang L."/>
            <person name="Huo Y."/>
        </authorList>
    </citation>
    <scope>NUCLEOTIDE SEQUENCE</scope>
    <source>
        <strain evidence="1">C1</strain>
    </source>
</reference>
<sequence>MNIEELREYCLSLPLVTEYMPFKEEYLIFRVYDKWFAVIPMNDPDLKISVKCNPDLAMELRDRYQSITPAWHFNKKYWNSIVLNNDMNDSKVKECIRHSIDEVVGKLSKALRQEYDSLRTW</sequence>
<dbReference type="EMBL" id="CP101751">
    <property type="protein sequence ID" value="UUC44831.1"/>
    <property type="molecule type" value="Genomic_DNA"/>
</dbReference>
<keyword evidence="2" id="KW-1185">Reference proteome</keyword>
<evidence type="ECO:0000313" key="1">
    <source>
        <dbReference type="EMBL" id="UUC44831.1"/>
    </source>
</evidence>
<dbReference type="Pfam" id="PF04237">
    <property type="entry name" value="YjbR"/>
    <property type="match status" value="1"/>
</dbReference>
<name>A0ABY5IRC5_9FLAO</name>
<accession>A0ABY5IRC5</accession>
<dbReference type="InterPro" id="IPR038056">
    <property type="entry name" value="YjbR-like_sf"/>
</dbReference>
<gene>
    <name evidence="1" type="ORF">NOX80_14490</name>
</gene>
<dbReference type="SUPFAM" id="SSF142906">
    <property type="entry name" value="YjbR-like"/>
    <property type="match status" value="1"/>
</dbReference>
<evidence type="ECO:0000313" key="2">
    <source>
        <dbReference type="Proteomes" id="UP001059844"/>
    </source>
</evidence>
<dbReference type="Gene3D" id="3.90.1150.30">
    <property type="match status" value="1"/>
</dbReference>
<dbReference type="PANTHER" id="PTHR35145:SF1">
    <property type="entry name" value="CYTOPLASMIC PROTEIN"/>
    <property type="match status" value="1"/>
</dbReference>
<dbReference type="InterPro" id="IPR007351">
    <property type="entry name" value="YjbR"/>
</dbReference>
<organism evidence="1 2">
    <name type="scientific">Flavobacterium cerinum</name>
    <dbReference type="NCBI Taxonomy" id="2502784"/>
    <lineage>
        <taxon>Bacteria</taxon>
        <taxon>Pseudomonadati</taxon>
        <taxon>Bacteroidota</taxon>
        <taxon>Flavobacteriia</taxon>
        <taxon>Flavobacteriales</taxon>
        <taxon>Flavobacteriaceae</taxon>
        <taxon>Flavobacterium</taxon>
    </lineage>
</organism>
<dbReference type="InterPro" id="IPR058532">
    <property type="entry name" value="YjbR/MT2646/Rv2570-like"/>
</dbReference>
<dbReference type="RefSeq" id="WP_256550517.1">
    <property type="nucleotide sequence ID" value="NZ_CP101751.1"/>
</dbReference>
<proteinExistence type="predicted"/>
<dbReference type="PANTHER" id="PTHR35145">
    <property type="entry name" value="CYTOPLASMIC PROTEIN-RELATED"/>
    <property type="match status" value="1"/>
</dbReference>
<dbReference type="GO" id="GO:0003677">
    <property type="term" value="F:DNA binding"/>
    <property type="evidence" value="ECO:0007669"/>
    <property type="project" value="UniProtKB-KW"/>
</dbReference>
<keyword evidence="1" id="KW-0238">DNA-binding</keyword>
<dbReference type="Proteomes" id="UP001059844">
    <property type="component" value="Chromosome"/>
</dbReference>